<dbReference type="GO" id="GO:0005634">
    <property type="term" value="C:nucleus"/>
    <property type="evidence" value="ECO:0007669"/>
    <property type="project" value="UniProtKB-SubCell"/>
</dbReference>
<evidence type="ECO:0000256" key="6">
    <source>
        <dbReference type="SAM" id="Coils"/>
    </source>
</evidence>
<gene>
    <name evidence="9" type="ORF">ACJIZ3_010958</name>
</gene>
<keyword evidence="4" id="KW-0539">Nucleus</keyword>
<dbReference type="Pfam" id="PF00447">
    <property type="entry name" value="HSF_DNA-bind"/>
    <property type="match status" value="1"/>
</dbReference>
<comment type="similarity">
    <text evidence="5">Belongs to the HSF family.</text>
</comment>
<dbReference type="SMART" id="SM00415">
    <property type="entry name" value="HSF"/>
    <property type="match status" value="1"/>
</dbReference>
<sequence length="301" mass="35162">MEENQKKIKNEPYVIELDNDDENIGGEGGSYTTESGGASQSGTMPYGIWREPPPPFLVKIYEMVENEEIKSIIIWDHNSFAANVLPIYFGWSNFTKFVRQLNTYVINFLKTNINFFVIYGSCMQWEYKNKYFRKGHRHLLHNIKRRDTIPKRKASEIGEGQSNSASLIEKELEKLTKEHDILKLEMSKLQEQHHVIKSSFDYLVIKDQMQKTIHSKIEETIQEILLKRNEDNGMLLKAVDKKIEETIQEILLKRNEDNGMLLKAVDKGKEKVKVEEKSDTTRSSRHDEGKQIINNSSRIFY</sequence>
<evidence type="ECO:0000256" key="3">
    <source>
        <dbReference type="ARBA" id="ARBA00023125"/>
    </source>
</evidence>
<dbReference type="PANTHER" id="PTHR10015:SF427">
    <property type="entry name" value="HEAT SHOCK FACTOR PROTEIN"/>
    <property type="match status" value="1"/>
</dbReference>
<name>A0ABD3UK02_9LAMI</name>
<comment type="caution">
    <text evidence="9">The sequence shown here is derived from an EMBL/GenBank/DDBJ whole genome shotgun (WGS) entry which is preliminary data.</text>
</comment>
<comment type="subcellular location">
    <subcellularLocation>
        <location evidence="1">Nucleus</location>
    </subcellularLocation>
</comment>
<feature type="region of interest" description="Disordered" evidence="7">
    <location>
        <begin position="18"/>
        <end position="39"/>
    </location>
</feature>
<keyword evidence="6" id="KW-0175">Coiled coil</keyword>
<proteinExistence type="inferred from homology"/>
<keyword evidence="3" id="KW-0238">DNA-binding</keyword>
<keyword evidence="2" id="KW-0346">Stress response</keyword>
<dbReference type="SUPFAM" id="SSF46785">
    <property type="entry name" value="Winged helix' DNA-binding domain"/>
    <property type="match status" value="1"/>
</dbReference>
<evidence type="ECO:0000256" key="5">
    <source>
        <dbReference type="RuleBase" id="RU004020"/>
    </source>
</evidence>
<dbReference type="InterPro" id="IPR036388">
    <property type="entry name" value="WH-like_DNA-bd_sf"/>
</dbReference>
<dbReference type="InterPro" id="IPR036390">
    <property type="entry name" value="WH_DNA-bd_sf"/>
</dbReference>
<feature type="coiled-coil region" evidence="6">
    <location>
        <begin position="165"/>
        <end position="192"/>
    </location>
</feature>
<accession>A0ABD3UK02</accession>
<feature type="domain" description="HSF-type DNA-binding" evidence="8">
    <location>
        <begin position="52"/>
        <end position="146"/>
    </location>
</feature>
<dbReference type="InterPro" id="IPR000232">
    <property type="entry name" value="HSF_DNA-bd"/>
</dbReference>
<evidence type="ECO:0000256" key="4">
    <source>
        <dbReference type="ARBA" id="ARBA00023242"/>
    </source>
</evidence>
<organism evidence="9 10">
    <name type="scientific">Penstemon smallii</name>
    <dbReference type="NCBI Taxonomy" id="265156"/>
    <lineage>
        <taxon>Eukaryota</taxon>
        <taxon>Viridiplantae</taxon>
        <taxon>Streptophyta</taxon>
        <taxon>Embryophyta</taxon>
        <taxon>Tracheophyta</taxon>
        <taxon>Spermatophyta</taxon>
        <taxon>Magnoliopsida</taxon>
        <taxon>eudicotyledons</taxon>
        <taxon>Gunneridae</taxon>
        <taxon>Pentapetalae</taxon>
        <taxon>asterids</taxon>
        <taxon>lamiids</taxon>
        <taxon>Lamiales</taxon>
        <taxon>Plantaginaceae</taxon>
        <taxon>Cheloneae</taxon>
        <taxon>Penstemon</taxon>
    </lineage>
</organism>
<dbReference type="AlphaFoldDB" id="A0ABD3UK02"/>
<dbReference type="EMBL" id="JBJXBP010000001">
    <property type="protein sequence ID" value="KAL3849076.1"/>
    <property type="molecule type" value="Genomic_DNA"/>
</dbReference>
<dbReference type="Proteomes" id="UP001634393">
    <property type="component" value="Unassembled WGS sequence"/>
</dbReference>
<evidence type="ECO:0000256" key="1">
    <source>
        <dbReference type="ARBA" id="ARBA00004123"/>
    </source>
</evidence>
<keyword evidence="10" id="KW-1185">Reference proteome</keyword>
<reference evidence="9 10" key="1">
    <citation type="submission" date="2024-12" db="EMBL/GenBank/DDBJ databases">
        <title>The unique morphological basis and parallel evolutionary history of personate flowers in Penstemon.</title>
        <authorList>
            <person name="Depatie T.H."/>
            <person name="Wessinger C.A."/>
        </authorList>
    </citation>
    <scope>NUCLEOTIDE SEQUENCE [LARGE SCALE GENOMIC DNA]</scope>
    <source>
        <strain evidence="9">WTNN_2</strain>
        <tissue evidence="9">Leaf</tissue>
    </source>
</reference>
<protein>
    <recommendedName>
        <fullName evidence="8">HSF-type DNA-binding domain-containing protein</fullName>
    </recommendedName>
</protein>
<dbReference type="GO" id="GO:0003677">
    <property type="term" value="F:DNA binding"/>
    <property type="evidence" value="ECO:0007669"/>
    <property type="project" value="UniProtKB-KW"/>
</dbReference>
<dbReference type="Gene3D" id="1.10.10.10">
    <property type="entry name" value="Winged helix-like DNA-binding domain superfamily/Winged helix DNA-binding domain"/>
    <property type="match status" value="1"/>
</dbReference>
<evidence type="ECO:0000256" key="2">
    <source>
        <dbReference type="ARBA" id="ARBA00023016"/>
    </source>
</evidence>
<evidence type="ECO:0000313" key="9">
    <source>
        <dbReference type="EMBL" id="KAL3849076.1"/>
    </source>
</evidence>
<evidence type="ECO:0000313" key="10">
    <source>
        <dbReference type="Proteomes" id="UP001634393"/>
    </source>
</evidence>
<dbReference type="PANTHER" id="PTHR10015">
    <property type="entry name" value="HEAT SHOCK TRANSCRIPTION FACTOR"/>
    <property type="match status" value="1"/>
</dbReference>
<evidence type="ECO:0000256" key="7">
    <source>
        <dbReference type="SAM" id="MobiDB-lite"/>
    </source>
</evidence>
<evidence type="ECO:0000259" key="8">
    <source>
        <dbReference type="SMART" id="SM00415"/>
    </source>
</evidence>